<feature type="transmembrane region" description="Helical" evidence="7">
    <location>
        <begin position="36"/>
        <end position="53"/>
    </location>
</feature>
<evidence type="ECO:0000256" key="2">
    <source>
        <dbReference type="ARBA" id="ARBA00022448"/>
    </source>
</evidence>
<dbReference type="AlphaFoldDB" id="Q8U2L0"/>
<evidence type="ECO:0000256" key="1">
    <source>
        <dbReference type="ARBA" id="ARBA00004651"/>
    </source>
</evidence>
<dbReference type="GO" id="GO:0005886">
    <property type="term" value="C:plasma membrane"/>
    <property type="evidence" value="ECO:0007669"/>
    <property type="project" value="UniProtKB-SubCell"/>
</dbReference>
<organism evidence="8 9">
    <name type="scientific">Pyrococcus furiosus (strain ATCC 43587 / DSM 3638 / JCM 8422 / Vc1)</name>
    <dbReference type="NCBI Taxonomy" id="186497"/>
    <lineage>
        <taxon>Archaea</taxon>
        <taxon>Methanobacteriati</taxon>
        <taxon>Methanobacteriota</taxon>
        <taxon>Thermococci</taxon>
        <taxon>Thermococcales</taxon>
        <taxon>Thermococcaceae</taxon>
        <taxon>Pyrococcus</taxon>
    </lineage>
</organism>
<comment type="subcellular location">
    <subcellularLocation>
        <location evidence="1">Cell membrane</location>
        <topology evidence="1">Multi-pass membrane protein</topology>
    </subcellularLocation>
</comment>
<feature type="transmembrane region" description="Helical" evidence="7">
    <location>
        <begin position="73"/>
        <end position="99"/>
    </location>
</feature>
<dbReference type="CDD" id="cd13142">
    <property type="entry name" value="MATE_like_12"/>
    <property type="match status" value="1"/>
</dbReference>
<dbReference type="Proteomes" id="UP000001013">
    <property type="component" value="Chromosome"/>
</dbReference>
<dbReference type="KEGG" id="pfu:PF0824"/>
<dbReference type="NCBIfam" id="TIGR00797">
    <property type="entry name" value="matE"/>
    <property type="match status" value="1"/>
</dbReference>
<keyword evidence="4 7" id="KW-0812">Transmembrane</keyword>
<keyword evidence="6 7" id="KW-0472">Membrane</keyword>
<evidence type="ECO:0000256" key="6">
    <source>
        <dbReference type="ARBA" id="ARBA00023136"/>
    </source>
</evidence>
<dbReference type="HOGENOM" id="CLU_012893_5_3_2"/>
<evidence type="ECO:0000313" key="9">
    <source>
        <dbReference type="Proteomes" id="UP000001013"/>
    </source>
</evidence>
<dbReference type="Pfam" id="PF01554">
    <property type="entry name" value="MatE"/>
    <property type="match status" value="2"/>
</dbReference>
<reference evidence="8 9" key="1">
    <citation type="journal article" date="1999" name="Genetics">
        <title>Divergence of the hyperthermophilic archaea Pyrococcus furiosus and P. horikoshii inferred from complete genomic sequences.</title>
        <authorList>
            <person name="Maeder D.L."/>
            <person name="Weiss R.B."/>
            <person name="Dunn D.M."/>
            <person name="Cherry J.L."/>
            <person name="Gonzalez J.M."/>
            <person name="DiRuggiero J."/>
            <person name="Robb F.T."/>
        </authorList>
    </citation>
    <scope>NUCLEOTIDE SEQUENCE [LARGE SCALE GENOMIC DNA]</scope>
    <source>
        <strain evidence="9">ATCC 43587 / DSM 3638 / JCM 8422 / Vc1</strain>
    </source>
</reference>
<dbReference type="GO" id="GO:0042910">
    <property type="term" value="F:xenobiotic transmembrane transporter activity"/>
    <property type="evidence" value="ECO:0007669"/>
    <property type="project" value="InterPro"/>
</dbReference>
<feature type="transmembrane region" description="Helical" evidence="7">
    <location>
        <begin position="210"/>
        <end position="235"/>
    </location>
</feature>
<dbReference type="PANTHER" id="PTHR43549:SF2">
    <property type="entry name" value="MULTIDRUG RESISTANCE PROTEIN NORM-RELATED"/>
    <property type="match status" value="1"/>
</dbReference>
<keyword evidence="2" id="KW-0813">Transport</keyword>
<dbReference type="eggNOG" id="arCOG01731">
    <property type="taxonomic scope" value="Archaea"/>
</dbReference>
<feature type="transmembrane region" description="Helical" evidence="7">
    <location>
        <begin position="423"/>
        <end position="442"/>
    </location>
</feature>
<dbReference type="PhylomeDB" id="Q8U2L0"/>
<dbReference type="InterPro" id="IPR052031">
    <property type="entry name" value="Membrane_Transporter-Flippase"/>
</dbReference>
<dbReference type="EMBL" id="AE009950">
    <property type="protein sequence ID" value="AAL80948.1"/>
    <property type="molecule type" value="Genomic_DNA"/>
</dbReference>
<dbReference type="STRING" id="186497.PF0824"/>
<dbReference type="GO" id="GO:0015297">
    <property type="term" value="F:antiporter activity"/>
    <property type="evidence" value="ECO:0007669"/>
    <property type="project" value="InterPro"/>
</dbReference>
<evidence type="ECO:0000256" key="7">
    <source>
        <dbReference type="SAM" id="Phobius"/>
    </source>
</evidence>
<dbReference type="InterPro" id="IPR048279">
    <property type="entry name" value="MdtK-like"/>
</dbReference>
<dbReference type="PaxDb" id="186497-PF0824"/>
<keyword evidence="9" id="KW-1185">Reference proteome</keyword>
<accession>Q8U2L0</accession>
<keyword evidence="3" id="KW-1003">Cell membrane</keyword>
<dbReference type="PANTHER" id="PTHR43549">
    <property type="entry name" value="MULTIDRUG RESISTANCE PROTEIN YPNP-RELATED"/>
    <property type="match status" value="1"/>
</dbReference>
<proteinExistence type="predicted"/>
<dbReference type="InterPro" id="IPR002528">
    <property type="entry name" value="MATE_fam"/>
</dbReference>
<evidence type="ECO:0000313" key="8">
    <source>
        <dbReference type="EMBL" id="AAL80948.1"/>
    </source>
</evidence>
<name>Q8U2L0_PYRFU</name>
<sequence length="490" mass="53894">MLLRSTTDVVKMERGKIQAMREQILNGPIEKTLIKLAYPLIISNLVQVLYNITDTFWLGKLGREALAAPGTSWPIIGTLMALGMGFATAGFAFIGQYIGAGEYERANRSAGALYSLMLLFSTLTAAISLAILPYALHFMKVTPNVYPYAKAYATVVFAGVPFSFTFIAFSALMRAAGDTKTPVKISMLTVFMNIILDPLLIFGIGPFPKWGVAGAAIATVLSNATGALIGAWLLTRGKLGLHLTRETLKPDFHFYSRIFRVGLPAAVGQSANSFGFVFLTRIIYGYGDVAYAAYTITTRLVNFLTSIARGISMAMGTMVAQNIGAEKYGRAKKIAERAMITNFMIASLAVLIIGIFRVPIFRVFLDDPEVIAQSEYVLKYFLTSVPFFNGIFVVVTMTFSSAGHTKKRMILDMLRLWGFRIPLSYIFGYVPGINLLGVWIPLAELFGMTPKGVFFGMGMSNFLAATIALMWFMKGTWMKRIIEEDIRKGS</sequence>
<dbReference type="PIRSF" id="PIRSF006603">
    <property type="entry name" value="DinF"/>
    <property type="match status" value="1"/>
</dbReference>
<feature type="transmembrane region" description="Helical" evidence="7">
    <location>
        <begin position="185"/>
        <end position="204"/>
    </location>
</feature>
<feature type="transmembrane region" description="Helical" evidence="7">
    <location>
        <begin position="380"/>
        <end position="402"/>
    </location>
</feature>
<evidence type="ECO:0008006" key="10">
    <source>
        <dbReference type="Google" id="ProtNLM"/>
    </source>
</evidence>
<feature type="transmembrane region" description="Helical" evidence="7">
    <location>
        <begin position="111"/>
        <end position="132"/>
    </location>
</feature>
<dbReference type="PATRIC" id="fig|186497.12.peg.872"/>
<evidence type="ECO:0000256" key="3">
    <source>
        <dbReference type="ARBA" id="ARBA00022475"/>
    </source>
</evidence>
<feature type="transmembrane region" description="Helical" evidence="7">
    <location>
        <begin position="152"/>
        <end position="173"/>
    </location>
</feature>
<keyword evidence="5 7" id="KW-1133">Transmembrane helix</keyword>
<feature type="transmembrane region" description="Helical" evidence="7">
    <location>
        <begin position="454"/>
        <end position="473"/>
    </location>
</feature>
<feature type="transmembrane region" description="Helical" evidence="7">
    <location>
        <begin position="340"/>
        <end position="360"/>
    </location>
</feature>
<gene>
    <name evidence="8" type="ordered locus">PF0824</name>
</gene>
<evidence type="ECO:0000256" key="5">
    <source>
        <dbReference type="ARBA" id="ARBA00022989"/>
    </source>
</evidence>
<protein>
    <recommendedName>
        <fullName evidence="10">MATE family efflux transporter</fullName>
    </recommendedName>
</protein>
<evidence type="ECO:0000256" key="4">
    <source>
        <dbReference type="ARBA" id="ARBA00022692"/>
    </source>
</evidence>